<proteinExistence type="predicted"/>
<name>A0AAQ3AGP6_9SPIR</name>
<dbReference type="Proteomes" id="UP001164544">
    <property type="component" value="Plasmid p410-cp29-2"/>
</dbReference>
<keyword evidence="1" id="KW-0614">Plasmid</keyword>
<sequence>MILDIYNIQKYIITILKNFKEVVTQFDIQVINTYNHPYMSKLTVDNENVLVIKFDNVEGLFNHNMRTGAFYDNVNEMSMLFTLYFICFIQNKPQKNAYTRVLELYSQFSDFLYYGKQNTFIIDSNEYITLINIYIYNTSNLNQSGALKLNSTHERLAYCASSSFKANVQIIETLKDI</sequence>
<dbReference type="RefSeq" id="WP_070401431.1">
    <property type="nucleotide sequence ID" value="NZ_CP017129.1"/>
</dbReference>
<dbReference type="Pfam" id="PF05561">
    <property type="entry name" value="DUF764"/>
    <property type="match status" value="1"/>
</dbReference>
<reference evidence="1" key="1">
    <citation type="submission" date="2022-12" db="EMBL/GenBank/DDBJ databases">
        <title>B. miyamotoi WGS.</title>
        <authorList>
            <person name="Kuleshov K.V."/>
            <person name="Hoornstra D."/>
            <person name="Hovius J.W."/>
            <person name="Platonov A.E."/>
            <person name="Telford S.R. III."/>
        </authorList>
    </citation>
    <scope>NUCLEOTIDE SEQUENCE</scope>
    <source>
        <strain evidence="1">410</strain>
        <plasmid evidence="1">p410-cp29-2</plasmid>
    </source>
</reference>
<protein>
    <submittedName>
        <fullName evidence="1">DUF764 family protein</fullName>
    </submittedName>
</protein>
<dbReference type="EMBL" id="CP114644">
    <property type="protein sequence ID" value="WAZ91731.1"/>
    <property type="molecule type" value="Genomic_DNA"/>
</dbReference>
<dbReference type="AlphaFoldDB" id="A0AAQ3AGP6"/>
<evidence type="ECO:0000313" key="2">
    <source>
        <dbReference type="Proteomes" id="UP001164544"/>
    </source>
</evidence>
<evidence type="ECO:0000313" key="1">
    <source>
        <dbReference type="EMBL" id="WAZ91731.1"/>
    </source>
</evidence>
<accession>A0AAQ3AGP6</accession>
<gene>
    <name evidence="1" type="ORF">O5398_06155</name>
</gene>
<organism evidence="1 2">
    <name type="scientific">Borrelia miyamotoi</name>
    <dbReference type="NCBI Taxonomy" id="47466"/>
    <lineage>
        <taxon>Bacteria</taxon>
        <taxon>Pseudomonadati</taxon>
        <taxon>Spirochaetota</taxon>
        <taxon>Spirochaetia</taxon>
        <taxon>Spirochaetales</taxon>
        <taxon>Borreliaceae</taxon>
        <taxon>Borrelia</taxon>
    </lineage>
</organism>
<geneLocation type="plasmid" evidence="1 2">
    <name>p410-cp29-2</name>
</geneLocation>
<dbReference type="InterPro" id="IPR008483">
    <property type="entry name" value="DUF764_BOR_spp"/>
</dbReference>